<feature type="domain" description="HTH araC/xylS-type" evidence="3">
    <location>
        <begin position="221"/>
        <end position="319"/>
    </location>
</feature>
<evidence type="ECO:0000313" key="5">
    <source>
        <dbReference type="Proteomes" id="UP000548476"/>
    </source>
</evidence>
<name>A0A841FB43_9ACTN</name>
<comment type="caution">
    <text evidence="4">The sequence shown here is derived from an EMBL/GenBank/DDBJ whole genome shotgun (WGS) entry which is preliminary data.</text>
</comment>
<dbReference type="EMBL" id="JACHGT010000003">
    <property type="protein sequence ID" value="MBB6033476.1"/>
    <property type="molecule type" value="Genomic_DNA"/>
</dbReference>
<sequence>MTVTPHHIVVLALDGVITFELGIPARIFAMAEDADGAPLYRVTTCGLTAGPVQTTSDFDVHVRHDATKLAEADTVVIPASHEISTAHLDGRLPAEIAAAFAHIRPGTRVVSICTASFLLAAAGLLDGRPATTHWMSTEQLQRLYPKVKVDPDVLYTDDGDVLTSAGVSAGIDLCLHIVRRDHGTEIANKVARRSVIPPWRDGGQAQYIERPVPGPGTASTAATRAWILDHLTETLALTELASHANMSVRTFTRRFRDEVGRTPGRWITAQRVERARGLLESTDLSADQIARRAGFGTSASLRKHLHEALGVAPMTYRRTFRGDGVRPPAAGN</sequence>
<dbReference type="PANTHER" id="PTHR43130:SF3">
    <property type="entry name" value="HTH-TYPE TRANSCRIPTIONAL REGULATOR RV1931C"/>
    <property type="match status" value="1"/>
</dbReference>
<dbReference type="InterPro" id="IPR009057">
    <property type="entry name" value="Homeodomain-like_sf"/>
</dbReference>
<dbReference type="Gene3D" id="1.10.10.60">
    <property type="entry name" value="Homeodomain-like"/>
    <property type="match status" value="1"/>
</dbReference>
<dbReference type="GO" id="GO:0003700">
    <property type="term" value="F:DNA-binding transcription factor activity"/>
    <property type="evidence" value="ECO:0007669"/>
    <property type="project" value="InterPro"/>
</dbReference>
<dbReference type="AlphaFoldDB" id="A0A841FB43"/>
<evidence type="ECO:0000256" key="1">
    <source>
        <dbReference type="ARBA" id="ARBA00023015"/>
    </source>
</evidence>
<keyword evidence="5" id="KW-1185">Reference proteome</keyword>
<dbReference type="GO" id="GO:0043565">
    <property type="term" value="F:sequence-specific DNA binding"/>
    <property type="evidence" value="ECO:0007669"/>
    <property type="project" value="InterPro"/>
</dbReference>
<keyword evidence="1" id="KW-0805">Transcription regulation</keyword>
<dbReference type="Pfam" id="PF12833">
    <property type="entry name" value="HTH_18"/>
    <property type="match status" value="1"/>
</dbReference>
<dbReference type="Pfam" id="PF01965">
    <property type="entry name" value="DJ-1_PfpI"/>
    <property type="match status" value="1"/>
</dbReference>
<dbReference type="Gene3D" id="3.40.50.880">
    <property type="match status" value="1"/>
</dbReference>
<gene>
    <name evidence="4" type="ORF">HNR73_001326</name>
</gene>
<proteinExistence type="predicted"/>
<evidence type="ECO:0000256" key="2">
    <source>
        <dbReference type="ARBA" id="ARBA00023163"/>
    </source>
</evidence>
<dbReference type="SUPFAM" id="SSF46689">
    <property type="entry name" value="Homeodomain-like"/>
    <property type="match status" value="2"/>
</dbReference>
<keyword evidence="2" id="KW-0804">Transcription</keyword>
<dbReference type="PROSITE" id="PS01124">
    <property type="entry name" value="HTH_ARAC_FAMILY_2"/>
    <property type="match status" value="1"/>
</dbReference>
<dbReference type="SUPFAM" id="SSF52317">
    <property type="entry name" value="Class I glutamine amidotransferase-like"/>
    <property type="match status" value="1"/>
</dbReference>
<accession>A0A841FB43</accession>
<dbReference type="SMART" id="SM00342">
    <property type="entry name" value="HTH_ARAC"/>
    <property type="match status" value="1"/>
</dbReference>
<dbReference type="Proteomes" id="UP000548476">
    <property type="component" value="Unassembled WGS sequence"/>
</dbReference>
<evidence type="ECO:0000313" key="4">
    <source>
        <dbReference type="EMBL" id="MBB6033476.1"/>
    </source>
</evidence>
<dbReference type="InterPro" id="IPR018060">
    <property type="entry name" value="HTH_AraC"/>
</dbReference>
<reference evidence="4 5" key="1">
    <citation type="submission" date="2020-08" db="EMBL/GenBank/DDBJ databases">
        <title>Genomic Encyclopedia of Type Strains, Phase IV (KMG-IV): sequencing the most valuable type-strain genomes for metagenomic binning, comparative biology and taxonomic classification.</title>
        <authorList>
            <person name="Goeker M."/>
        </authorList>
    </citation>
    <scope>NUCLEOTIDE SEQUENCE [LARGE SCALE GENOMIC DNA]</scope>
    <source>
        <strain evidence="4 5">YIM 65646</strain>
    </source>
</reference>
<organism evidence="4 5">
    <name type="scientific">Phytomonospora endophytica</name>
    <dbReference type="NCBI Taxonomy" id="714109"/>
    <lineage>
        <taxon>Bacteria</taxon>
        <taxon>Bacillati</taxon>
        <taxon>Actinomycetota</taxon>
        <taxon>Actinomycetes</taxon>
        <taxon>Micromonosporales</taxon>
        <taxon>Micromonosporaceae</taxon>
        <taxon>Phytomonospora</taxon>
    </lineage>
</organism>
<dbReference type="CDD" id="cd03137">
    <property type="entry name" value="GATase1_AraC_1"/>
    <property type="match status" value="1"/>
</dbReference>
<dbReference type="InterPro" id="IPR002818">
    <property type="entry name" value="DJ-1/PfpI"/>
</dbReference>
<dbReference type="RefSeq" id="WP_239121999.1">
    <property type="nucleotide sequence ID" value="NZ_BONT01000015.1"/>
</dbReference>
<protein>
    <submittedName>
        <fullName evidence="4">Transcriptional regulator GlxA family with amidase domain</fullName>
    </submittedName>
</protein>
<evidence type="ECO:0000259" key="3">
    <source>
        <dbReference type="PROSITE" id="PS01124"/>
    </source>
</evidence>
<dbReference type="PANTHER" id="PTHR43130">
    <property type="entry name" value="ARAC-FAMILY TRANSCRIPTIONAL REGULATOR"/>
    <property type="match status" value="1"/>
</dbReference>
<dbReference type="InterPro" id="IPR029062">
    <property type="entry name" value="Class_I_gatase-like"/>
</dbReference>
<dbReference type="InterPro" id="IPR052158">
    <property type="entry name" value="INH-QAR"/>
</dbReference>